<dbReference type="FunFam" id="1.20.1070.10:FF:000512">
    <property type="entry name" value="Uncharacterized protein"/>
    <property type="match status" value="1"/>
</dbReference>
<feature type="transmembrane region" description="Helical" evidence="9">
    <location>
        <begin position="223"/>
        <end position="243"/>
    </location>
</feature>
<feature type="domain" description="G-protein coupled receptors family 1 profile" evidence="10">
    <location>
        <begin position="55"/>
        <end position="275"/>
    </location>
</feature>
<organism evidence="11 12">
    <name type="scientific">Atractosteus spatula</name>
    <name type="common">Alligator gar</name>
    <name type="synonym">Lepisosteus spatula</name>
    <dbReference type="NCBI Taxonomy" id="7917"/>
    <lineage>
        <taxon>Eukaryota</taxon>
        <taxon>Metazoa</taxon>
        <taxon>Chordata</taxon>
        <taxon>Craniata</taxon>
        <taxon>Vertebrata</taxon>
        <taxon>Euteleostomi</taxon>
        <taxon>Actinopterygii</taxon>
        <taxon>Neopterygii</taxon>
        <taxon>Holostei</taxon>
        <taxon>Semionotiformes</taxon>
        <taxon>Lepisosteidae</taxon>
        <taxon>Atractosteus</taxon>
    </lineage>
</organism>
<keyword evidence="8" id="KW-0807">Transducer</keyword>
<name>A0A8J7T6W9_ATRSP</name>
<evidence type="ECO:0000256" key="4">
    <source>
        <dbReference type="ARBA" id="ARBA00023040"/>
    </source>
</evidence>
<sequence>MVDALYTNSSPLPNYNMPNATVQPPSFFEECKVIPAGPMIYVSAQAINIVLGLPANVMVLWLLRRNKADFTTSDIFILNLAILDTFFCLMSPVDLLNRLLLNHATVWQVQSVAYGIKDGSPLLLTCICLDRYLAVLHPITFTRFRGQKHRIICAEVLMVIIISYAISYAAGAVKDFHRVFSIMILTIFSIMVFCNLSILWALKRSGPGRDEMHPVKKKAFNMVLIILAIIVFHYFPPVILFPFQNYFSPLVFKCYVHHIAFAFMDLSSSVQPLLYLSRMVRLPCFPTDTVSDTSAKSITVN</sequence>
<protein>
    <submittedName>
        <fullName evidence="11">PAR3 protein</fullName>
    </submittedName>
</protein>
<evidence type="ECO:0000256" key="5">
    <source>
        <dbReference type="ARBA" id="ARBA00023136"/>
    </source>
</evidence>
<dbReference type="GO" id="GO:0035025">
    <property type="term" value="P:positive regulation of Rho protein signal transduction"/>
    <property type="evidence" value="ECO:0007669"/>
    <property type="project" value="TreeGrafter"/>
</dbReference>
<dbReference type="PRINTS" id="PR00237">
    <property type="entry name" value="GPCRRHODOPSN"/>
</dbReference>
<accession>A0A8J7T6W9</accession>
<feature type="transmembrane region" description="Helical" evidence="9">
    <location>
        <begin position="179"/>
        <end position="202"/>
    </location>
</feature>
<dbReference type="PANTHER" id="PTHR24232:SF107">
    <property type="entry name" value="HYDROXYCARBOXYLIC ACID RECEPTOR 2-LIKE"/>
    <property type="match status" value="1"/>
</dbReference>
<reference evidence="11" key="1">
    <citation type="journal article" date="2021" name="Cell">
        <title>Tracing the genetic footprints of vertebrate landing in non-teleost ray-finned fishes.</title>
        <authorList>
            <person name="Bi X."/>
            <person name="Wang K."/>
            <person name="Yang L."/>
            <person name="Pan H."/>
            <person name="Jiang H."/>
            <person name="Wei Q."/>
            <person name="Fang M."/>
            <person name="Yu H."/>
            <person name="Zhu C."/>
            <person name="Cai Y."/>
            <person name="He Y."/>
            <person name="Gan X."/>
            <person name="Zeng H."/>
            <person name="Yu D."/>
            <person name="Zhu Y."/>
            <person name="Jiang H."/>
            <person name="Qiu Q."/>
            <person name="Yang H."/>
            <person name="Zhang Y.E."/>
            <person name="Wang W."/>
            <person name="Zhu M."/>
            <person name="He S."/>
            <person name="Zhang G."/>
        </authorList>
    </citation>
    <scope>NUCLEOTIDE SEQUENCE</scope>
    <source>
        <strain evidence="11">Allg_001</strain>
    </source>
</reference>
<feature type="non-terminal residue" evidence="11">
    <location>
        <position position="301"/>
    </location>
</feature>
<dbReference type="Pfam" id="PF00001">
    <property type="entry name" value="7tm_1"/>
    <property type="match status" value="1"/>
</dbReference>
<feature type="non-terminal residue" evidence="11">
    <location>
        <position position="1"/>
    </location>
</feature>
<evidence type="ECO:0000256" key="1">
    <source>
        <dbReference type="ARBA" id="ARBA00004141"/>
    </source>
</evidence>
<evidence type="ECO:0000256" key="6">
    <source>
        <dbReference type="ARBA" id="ARBA00023170"/>
    </source>
</evidence>
<dbReference type="Proteomes" id="UP000736164">
    <property type="component" value="Unassembled WGS sequence"/>
</dbReference>
<dbReference type="GO" id="GO:0004930">
    <property type="term" value="F:G protein-coupled receptor activity"/>
    <property type="evidence" value="ECO:0007669"/>
    <property type="project" value="UniProtKB-KW"/>
</dbReference>
<evidence type="ECO:0000256" key="2">
    <source>
        <dbReference type="ARBA" id="ARBA00022692"/>
    </source>
</evidence>
<evidence type="ECO:0000313" key="11">
    <source>
        <dbReference type="EMBL" id="MBN3312998.1"/>
    </source>
</evidence>
<dbReference type="EMBL" id="JAAWVO010009874">
    <property type="protein sequence ID" value="MBN3312998.1"/>
    <property type="molecule type" value="Genomic_DNA"/>
</dbReference>
<keyword evidence="3 9" id="KW-1133">Transmembrane helix</keyword>
<dbReference type="InterPro" id="IPR017452">
    <property type="entry name" value="GPCR_Rhodpsn_7TM"/>
</dbReference>
<comment type="subcellular location">
    <subcellularLocation>
        <location evidence="1">Membrane</location>
        <topology evidence="1">Multi-pass membrane protein</topology>
    </subcellularLocation>
</comment>
<comment type="caution">
    <text evidence="11">The sequence shown here is derived from an EMBL/GenBank/DDBJ whole genome shotgun (WGS) entry which is preliminary data.</text>
</comment>
<dbReference type="SUPFAM" id="SSF81321">
    <property type="entry name" value="Family A G protein-coupled receptor-like"/>
    <property type="match status" value="1"/>
</dbReference>
<keyword evidence="4" id="KW-0297">G-protein coupled receptor</keyword>
<feature type="transmembrane region" description="Helical" evidence="9">
    <location>
        <begin position="255"/>
        <end position="276"/>
    </location>
</feature>
<dbReference type="GO" id="GO:0007200">
    <property type="term" value="P:phospholipase C-activating G protein-coupled receptor signaling pathway"/>
    <property type="evidence" value="ECO:0007669"/>
    <property type="project" value="TreeGrafter"/>
</dbReference>
<dbReference type="PANTHER" id="PTHR24232">
    <property type="entry name" value="G-PROTEIN COUPLED RECEPTOR"/>
    <property type="match status" value="1"/>
</dbReference>
<proteinExistence type="predicted"/>
<feature type="transmembrane region" description="Helical" evidence="9">
    <location>
        <begin position="40"/>
        <end position="63"/>
    </location>
</feature>
<keyword evidence="12" id="KW-1185">Reference proteome</keyword>
<dbReference type="Gene3D" id="1.20.1070.10">
    <property type="entry name" value="Rhodopsin 7-helix transmembrane proteins"/>
    <property type="match status" value="1"/>
</dbReference>
<feature type="transmembrane region" description="Helical" evidence="9">
    <location>
        <begin position="151"/>
        <end position="173"/>
    </location>
</feature>
<evidence type="ECO:0000256" key="8">
    <source>
        <dbReference type="ARBA" id="ARBA00023224"/>
    </source>
</evidence>
<dbReference type="PROSITE" id="PS50262">
    <property type="entry name" value="G_PROTEIN_RECEP_F1_2"/>
    <property type="match status" value="1"/>
</dbReference>
<evidence type="ECO:0000256" key="9">
    <source>
        <dbReference type="SAM" id="Phobius"/>
    </source>
</evidence>
<evidence type="ECO:0000313" key="12">
    <source>
        <dbReference type="Proteomes" id="UP000736164"/>
    </source>
</evidence>
<dbReference type="GO" id="GO:0005886">
    <property type="term" value="C:plasma membrane"/>
    <property type="evidence" value="ECO:0007669"/>
    <property type="project" value="TreeGrafter"/>
</dbReference>
<dbReference type="AlphaFoldDB" id="A0A8J7T6W9"/>
<evidence type="ECO:0000256" key="3">
    <source>
        <dbReference type="ARBA" id="ARBA00022989"/>
    </source>
</evidence>
<dbReference type="InterPro" id="IPR000276">
    <property type="entry name" value="GPCR_Rhodpsn"/>
</dbReference>
<gene>
    <name evidence="11" type="primary">F2rl2_2</name>
    <name evidence="11" type="ORF">GTO95_0015898</name>
</gene>
<keyword evidence="5 9" id="KW-0472">Membrane</keyword>
<keyword evidence="7" id="KW-0325">Glycoprotein</keyword>
<keyword evidence="2 9" id="KW-0812">Transmembrane</keyword>
<keyword evidence="6" id="KW-0675">Receptor</keyword>
<evidence type="ECO:0000256" key="7">
    <source>
        <dbReference type="ARBA" id="ARBA00023180"/>
    </source>
</evidence>
<evidence type="ECO:0000259" key="10">
    <source>
        <dbReference type="PROSITE" id="PS50262"/>
    </source>
</evidence>